<reference evidence="9 10" key="1">
    <citation type="submission" date="2008-10" db="EMBL/GenBank/DDBJ databases">
        <title>Draft genome sequence of Collinsella stercoris (DSM 13279).</title>
        <authorList>
            <person name="Sudarsanam P."/>
            <person name="Ley R."/>
            <person name="Guruge J."/>
            <person name="Turnbaugh P.J."/>
            <person name="Mahowald M."/>
            <person name="Liep D."/>
            <person name="Gordon J."/>
        </authorList>
    </citation>
    <scope>NUCLEOTIDE SEQUENCE [LARGE SCALE GENOMIC DNA]</scope>
    <source>
        <strain evidence="9 10">DSM 13279</strain>
    </source>
</reference>
<dbReference type="OrthoDB" id="9805821at2"/>
<dbReference type="SUPFAM" id="SSF51445">
    <property type="entry name" value="(Trans)glycosidases"/>
    <property type="match status" value="1"/>
</dbReference>
<dbReference type="PROSITE" id="PS51318">
    <property type="entry name" value="TAT"/>
    <property type="match status" value="1"/>
</dbReference>
<organism evidence="9 10">
    <name type="scientific">Collinsella stercoris DSM 13279</name>
    <dbReference type="NCBI Taxonomy" id="445975"/>
    <lineage>
        <taxon>Bacteria</taxon>
        <taxon>Bacillati</taxon>
        <taxon>Actinomycetota</taxon>
        <taxon>Coriobacteriia</taxon>
        <taxon>Coriobacteriales</taxon>
        <taxon>Coriobacteriaceae</taxon>
        <taxon>Collinsella</taxon>
    </lineage>
</organism>
<comment type="caution">
    <text evidence="9">The sequence shown here is derived from an EMBL/GenBank/DDBJ whole genome shotgun (WGS) entry which is preliminary data.</text>
</comment>
<dbReference type="HOGENOM" id="CLU_008392_5_2_11"/>
<dbReference type="Gene3D" id="1.20.1270.90">
    <property type="entry name" value="AF1782-like"/>
    <property type="match status" value="1"/>
</dbReference>
<evidence type="ECO:0000259" key="8">
    <source>
        <dbReference type="Pfam" id="PF01915"/>
    </source>
</evidence>
<dbReference type="GO" id="GO:0004563">
    <property type="term" value="F:beta-N-acetylhexosaminidase activity"/>
    <property type="evidence" value="ECO:0007669"/>
    <property type="project" value="UniProtKB-EC"/>
</dbReference>
<feature type="domain" description="Glycoside hydrolase family 3 N-terminal" evidence="7">
    <location>
        <begin position="66"/>
        <end position="418"/>
    </location>
</feature>
<protein>
    <recommendedName>
        <fullName evidence="3">beta-N-acetylhexosaminidase</fullName>
        <ecNumber evidence="3">3.2.1.52</ecNumber>
    </recommendedName>
</protein>
<dbReference type="AlphaFoldDB" id="B6GD75"/>
<dbReference type="EMBL" id="ABXJ01000123">
    <property type="protein sequence ID" value="EEA89776.1"/>
    <property type="molecule type" value="Genomic_DNA"/>
</dbReference>
<dbReference type="GO" id="GO:0009254">
    <property type="term" value="P:peptidoglycan turnover"/>
    <property type="evidence" value="ECO:0007669"/>
    <property type="project" value="TreeGrafter"/>
</dbReference>
<keyword evidence="4" id="KW-0378">Hydrolase</keyword>
<evidence type="ECO:0000256" key="2">
    <source>
        <dbReference type="ARBA" id="ARBA00005336"/>
    </source>
</evidence>
<evidence type="ECO:0000256" key="3">
    <source>
        <dbReference type="ARBA" id="ARBA00012663"/>
    </source>
</evidence>
<dbReference type="RefSeq" id="WP_006721682.1">
    <property type="nucleotide sequence ID" value="NZ_CP085935.1"/>
</dbReference>
<dbReference type="STRING" id="445975.COLSTE_02053"/>
<dbReference type="InterPro" id="IPR006311">
    <property type="entry name" value="TAT_signal"/>
</dbReference>
<dbReference type="Gene3D" id="3.40.50.1700">
    <property type="entry name" value="Glycoside hydrolase family 3 C-terminal domain"/>
    <property type="match status" value="1"/>
</dbReference>
<name>B6GD75_9ACTN</name>
<dbReference type="Gene3D" id="3.20.20.300">
    <property type="entry name" value="Glycoside hydrolase, family 3, N-terminal domain"/>
    <property type="match status" value="1"/>
</dbReference>
<dbReference type="EC" id="3.2.1.52" evidence="3"/>
<sequence>MSSRTPYNAPATPSAHCLSRRNLVTGGAAALASLAGLGLLPASARATEQPLSAGSVDEILATMTRRQKIEQMLMPDFRQWMQNGKVSDLTVLNEEIASVIDSFDLGGVILFANNVKETEQTLRLAMDMQQAALRNTAQAPAGDIPLLLTIDQEGGIVYRLGSGTALPGNMALGATRSEEDALQCGQVIGRELEALKINVNFAPSFDVNNNPNNPVIGLRSYSSDPELVAQLGTAMMSGMQEHGIATAAKHFPGHGDAGTDSHTGLPRIEKTKEELDNLEFIPFRSAIEKGVDMVMTAHIQFPKVETAKVPSADPSMGEIELPATLSPVFMTDILRTEMGFTGVSITDALNMDAISKNFGYIDAVKRTFKAGVDIALMPVTLRSQQDVPKLKELVDALEQDAELTDERLNTSVRRILELKKRRGILAYKDTAGSHEENLANALAQVGSEQNRSIEREVSADAITVVKNDGGILPMKPKTGDHVLLVAAWANEQPGMELSMRRLIAENVIEQGVTYESINYADGFDDMDEAVAAIAGKMEQASHVVVISEIGSAANLDPDKKSGSSAYVPTRVVKAANDAGKSVAVLSISKPYDAAVYPEAPAIAIAYGNKGMDPTEGLSPSAAFGPNVPAGVEVIFGGHAASGKLPVDVFATKRVDGKTVIDTTAIVYPFGFGLEYDKVGDDPTADKSALAALISSVEKDVLPHEKSYTASSFARLASALDQARKVMSDANATQADVDSAHAALQSAIDGLVKLSGSAGTGNGSGKPGNKPSGTLPQTGDAASVLGAAAAVAGAAAVAYGASTIAEE</sequence>
<dbReference type="InterPro" id="IPR036962">
    <property type="entry name" value="Glyco_hydro_3_N_sf"/>
</dbReference>
<dbReference type="Pfam" id="PF00933">
    <property type="entry name" value="Glyco_hydro_3"/>
    <property type="match status" value="1"/>
</dbReference>
<evidence type="ECO:0000256" key="1">
    <source>
        <dbReference type="ARBA" id="ARBA00001231"/>
    </source>
</evidence>
<evidence type="ECO:0000313" key="10">
    <source>
        <dbReference type="Proteomes" id="UP000003560"/>
    </source>
</evidence>
<dbReference type="PANTHER" id="PTHR30480">
    <property type="entry name" value="BETA-HEXOSAMINIDASE-RELATED"/>
    <property type="match status" value="1"/>
</dbReference>
<feature type="region of interest" description="Disordered" evidence="6">
    <location>
        <begin position="757"/>
        <end position="778"/>
    </location>
</feature>
<keyword evidence="10" id="KW-1185">Reference proteome</keyword>
<reference evidence="9 10" key="2">
    <citation type="submission" date="2008-10" db="EMBL/GenBank/DDBJ databases">
        <authorList>
            <person name="Fulton L."/>
            <person name="Clifton S."/>
            <person name="Fulton B."/>
            <person name="Xu J."/>
            <person name="Minx P."/>
            <person name="Pepin K.H."/>
            <person name="Johnson M."/>
            <person name="Thiruvilangam P."/>
            <person name="Bhonagiri V."/>
            <person name="Nash W.E."/>
            <person name="Mardis E.R."/>
            <person name="Wilson R.K."/>
        </authorList>
    </citation>
    <scope>NUCLEOTIDE SEQUENCE [LARGE SCALE GENOMIC DNA]</scope>
    <source>
        <strain evidence="9 10">DSM 13279</strain>
    </source>
</reference>
<gene>
    <name evidence="9" type="ORF">COLSTE_02053</name>
</gene>
<dbReference type="PANTHER" id="PTHR30480:SF13">
    <property type="entry name" value="BETA-HEXOSAMINIDASE"/>
    <property type="match status" value="1"/>
</dbReference>
<dbReference type="SUPFAM" id="SSF52279">
    <property type="entry name" value="Beta-D-glucan exohydrolase, C-terminal domain"/>
    <property type="match status" value="1"/>
</dbReference>
<evidence type="ECO:0000256" key="5">
    <source>
        <dbReference type="ARBA" id="ARBA00023295"/>
    </source>
</evidence>
<accession>B6GD75</accession>
<feature type="domain" description="Glycoside hydrolase family 3 C-terminal" evidence="8">
    <location>
        <begin position="462"/>
        <end position="675"/>
    </location>
</feature>
<dbReference type="InterPro" id="IPR017853">
    <property type="entry name" value="GH"/>
</dbReference>
<evidence type="ECO:0000256" key="6">
    <source>
        <dbReference type="SAM" id="MobiDB-lite"/>
    </source>
</evidence>
<dbReference type="GeneID" id="98002427"/>
<keyword evidence="5" id="KW-0326">Glycosidase</keyword>
<comment type="similarity">
    <text evidence="2">Belongs to the glycosyl hydrolase 3 family.</text>
</comment>
<comment type="catalytic activity">
    <reaction evidence="1">
        <text>Hydrolysis of terminal non-reducing N-acetyl-D-hexosamine residues in N-acetyl-beta-D-hexosaminides.</text>
        <dbReference type="EC" id="3.2.1.52"/>
    </reaction>
</comment>
<dbReference type="InterPro" id="IPR002772">
    <property type="entry name" value="Glyco_hydro_3_C"/>
</dbReference>
<dbReference type="InterPro" id="IPR036881">
    <property type="entry name" value="Glyco_hydro_3_C_sf"/>
</dbReference>
<dbReference type="eggNOG" id="COG1472">
    <property type="taxonomic scope" value="Bacteria"/>
</dbReference>
<dbReference type="InterPro" id="IPR050226">
    <property type="entry name" value="NagZ_Beta-hexosaminidase"/>
</dbReference>
<evidence type="ECO:0000313" key="9">
    <source>
        <dbReference type="EMBL" id="EEA89776.1"/>
    </source>
</evidence>
<evidence type="ECO:0000259" key="7">
    <source>
        <dbReference type="Pfam" id="PF00933"/>
    </source>
</evidence>
<dbReference type="InterPro" id="IPR001764">
    <property type="entry name" value="Glyco_hydro_3_N"/>
</dbReference>
<dbReference type="Pfam" id="PF01915">
    <property type="entry name" value="Glyco_hydro_3_C"/>
    <property type="match status" value="1"/>
</dbReference>
<dbReference type="Proteomes" id="UP000003560">
    <property type="component" value="Unassembled WGS sequence"/>
</dbReference>
<dbReference type="GO" id="GO:0005975">
    <property type="term" value="P:carbohydrate metabolic process"/>
    <property type="evidence" value="ECO:0007669"/>
    <property type="project" value="InterPro"/>
</dbReference>
<evidence type="ECO:0000256" key="4">
    <source>
        <dbReference type="ARBA" id="ARBA00022801"/>
    </source>
</evidence>
<proteinExistence type="inferred from homology"/>